<accession>F4PVS0</accession>
<proteinExistence type="inferred from homology"/>
<comment type="catalytic activity">
    <reaction evidence="5">
        <text>pretRNA = a 3'-half-tRNA molecule with a 5'-OH end + a 5'-half-tRNA molecule with a 2',3'-cyclic phosphate end + an intron with a 2',3'-cyclic phosphate and a 5'-hydroxyl terminus.</text>
        <dbReference type="EC" id="4.6.1.16"/>
    </reaction>
</comment>
<dbReference type="InterPro" id="IPR006677">
    <property type="entry name" value="tRNA_intron_Endonuc_cat-like"/>
</dbReference>
<dbReference type="GO" id="GO:0000379">
    <property type="term" value="P:tRNA-type intron splice site recognition and cleavage"/>
    <property type="evidence" value="ECO:0007669"/>
    <property type="project" value="TreeGrafter"/>
</dbReference>
<feature type="compositionally biased region" description="Basic and acidic residues" evidence="6">
    <location>
        <begin position="150"/>
        <end position="159"/>
    </location>
</feature>
<dbReference type="RefSeq" id="XP_004367067.1">
    <property type="nucleotide sequence ID" value="XM_004367010.1"/>
</dbReference>
<feature type="region of interest" description="Disordered" evidence="6">
    <location>
        <begin position="123"/>
        <end position="188"/>
    </location>
</feature>
<dbReference type="AlphaFoldDB" id="F4PVS0"/>
<dbReference type="OrthoDB" id="48041at2759"/>
<comment type="similarity">
    <text evidence="1">Belongs to the tRNA-intron endonuclease family.</text>
</comment>
<dbReference type="Pfam" id="PF01974">
    <property type="entry name" value="tRNA_int_endo"/>
    <property type="match status" value="1"/>
</dbReference>
<evidence type="ECO:0000256" key="1">
    <source>
        <dbReference type="ARBA" id="ARBA00008078"/>
    </source>
</evidence>
<dbReference type="EMBL" id="GL883013">
    <property type="protein sequence ID" value="EGG20084.1"/>
    <property type="molecule type" value="Genomic_DNA"/>
</dbReference>
<dbReference type="GeneID" id="14872308"/>
<dbReference type="PANTHER" id="PTHR13070:SF0">
    <property type="entry name" value="TRNA-SPLICING ENDONUCLEASE SUBUNIT SEN34"/>
    <property type="match status" value="1"/>
</dbReference>
<feature type="domain" description="TSEN34 N-terminal" evidence="8">
    <location>
        <begin position="23"/>
        <end position="85"/>
    </location>
</feature>
<keyword evidence="4" id="KW-0456">Lyase</keyword>
<evidence type="ECO:0000256" key="6">
    <source>
        <dbReference type="SAM" id="MobiDB-lite"/>
    </source>
</evidence>
<dbReference type="STRING" id="1054147.F4PVS0"/>
<feature type="domain" description="tRNA intron endonuclease catalytic" evidence="7">
    <location>
        <begin position="256"/>
        <end position="331"/>
    </location>
</feature>
<evidence type="ECO:0000313" key="9">
    <source>
        <dbReference type="EMBL" id="EGG20084.1"/>
    </source>
</evidence>
<dbReference type="EC" id="4.6.1.16" evidence="2"/>
<gene>
    <name evidence="9" type="ORF">DFA_07201</name>
</gene>
<sequence>MNLIKIYKPFKKQQNEQDGNHLNCFVWDSKDVQEIREQYRIVGKIIGSTQESKFHTRILFGTIPLLLNPLEVLLGMEKGWFLLIEDELILCPTQSDLQKFNDKREQDLNNQIKDIIETKRQKDEQFKKKKIEEEEQQTNQSITTTDEGETNQKEKENVNKQKQGKVKKQKKEHVIDETNGSSTSIITNQPTIMTEEKKQKQFQQYLEGTTTVTIYSSIQEASDEGMIKRPGRINRLVGVEEFKKMIKEDDPTGMLWNQYLVFRDLWERGYHLTMGLKFGGTFLAYPGDPILHHSDFIVVVKDFKESFKSNDILFMTRLAINVKKTILLSSFNPNTNSLSYHSISWQGVT</sequence>
<dbReference type="GO" id="GO:0000213">
    <property type="term" value="F:tRNA-intron lyase activity"/>
    <property type="evidence" value="ECO:0007669"/>
    <property type="project" value="UniProtKB-EC"/>
</dbReference>
<dbReference type="NCBIfam" id="TIGR00324">
    <property type="entry name" value="endA"/>
    <property type="match status" value="1"/>
</dbReference>
<dbReference type="PANTHER" id="PTHR13070">
    <property type="entry name" value="TRNA-SPLICING ENDONUCLEASE SUBUNIT SEN34-RELATED"/>
    <property type="match status" value="1"/>
</dbReference>
<keyword evidence="10" id="KW-1185">Reference proteome</keyword>
<feature type="compositionally biased region" description="Basic residues" evidence="6">
    <location>
        <begin position="162"/>
        <end position="171"/>
    </location>
</feature>
<feature type="compositionally biased region" description="Basic and acidic residues" evidence="6">
    <location>
        <begin position="123"/>
        <end position="132"/>
    </location>
</feature>
<evidence type="ECO:0000313" key="10">
    <source>
        <dbReference type="Proteomes" id="UP000007797"/>
    </source>
</evidence>
<dbReference type="InterPro" id="IPR059049">
    <property type="entry name" value="TSEN34_N"/>
</dbReference>
<dbReference type="Proteomes" id="UP000007797">
    <property type="component" value="Unassembled WGS sequence"/>
</dbReference>
<dbReference type="CDD" id="cd22363">
    <property type="entry name" value="tRNA-intron_lyase_C"/>
    <property type="match status" value="1"/>
</dbReference>
<dbReference type="Gene3D" id="3.40.1350.10">
    <property type="match status" value="1"/>
</dbReference>
<evidence type="ECO:0000259" key="8">
    <source>
        <dbReference type="Pfam" id="PF26577"/>
    </source>
</evidence>
<dbReference type="InterPro" id="IPR011856">
    <property type="entry name" value="tRNA_endonuc-like_dom_sf"/>
</dbReference>
<protein>
    <recommendedName>
        <fullName evidence="2">tRNA-intron lyase</fullName>
        <ecNumber evidence="2">4.6.1.16</ecNumber>
    </recommendedName>
</protein>
<organism evidence="9 10">
    <name type="scientific">Cavenderia fasciculata</name>
    <name type="common">Slime mold</name>
    <name type="synonym">Dictyostelium fasciculatum</name>
    <dbReference type="NCBI Taxonomy" id="261658"/>
    <lineage>
        <taxon>Eukaryota</taxon>
        <taxon>Amoebozoa</taxon>
        <taxon>Evosea</taxon>
        <taxon>Eumycetozoa</taxon>
        <taxon>Dictyostelia</taxon>
        <taxon>Acytosteliales</taxon>
        <taxon>Cavenderiaceae</taxon>
        <taxon>Cavenderia</taxon>
    </lineage>
</organism>
<evidence type="ECO:0000256" key="5">
    <source>
        <dbReference type="ARBA" id="ARBA00034031"/>
    </source>
</evidence>
<evidence type="ECO:0000256" key="2">
    <source>
        <dbReference type="ARBA" id="ARBA00012573"/>
    </source>
</evidence>
<name>F4PVS0_CACFS</name>
<reference evidence="10" key="1">
    <citation type="journal article" date="2011" name="Genome Res.">
        <title>Phylogeny-wide analysis of social amoeba genomes highlights ancient origins for complex intercellular communication.</title>
        <authorList>
            <person name="Heidel A.J."/>
            <person name="Lawal H.M."/>
            <person name="Felder M."/>
            <person name="Schilde C."/>
            <person name="Helps N.R."/>
            <person name="Tunggal B."/>
            <person name="Rivero F."/>
            <person name="John U."/>
            <person name="Schleicher M."/>
            <person name="Eichinger L."/>
            <person name="Platzer M."/>
            <person name="Noegel A.A."/>
            <person name="Schaap P."/>
            <person name="Gloeckner G."/>
        </authorList>
    </citation>
    <scope>NUCLEOTIDE SEQUENCE [LARGE SCALE GENOMIC DNA]</scope>
    <source>
        <strain evidence="10">SH3</strain>
    </source>
</reference>
<dbReference type="GO" id="GO:0003676">
    <property type="term" value="F:nucleic acid binding"/>
    <property type="evidence" value="ECO:0007669"/>
    <property type="project" value="InterPro"/>
</dbReference>
<evidence type="ECO:0000259" key="7">
    <source>
        <dbReference type="Pfam" id="PF01974"/>
    </source>
</evidence>
<evidence type="ECO:0000256" key="4">
    <source>
        <dbReference type="ARBA" id="ARBA00023239"/>
    </source>
</evidence>
<dbReference type="KEGG" id="dfa:DFA_07201"/>
<dbReference type="Pfam" id="PF26577">
    <property type="entry name" value="TSEN34_N"/>
    <property type="match status" value="1"/>
</dbReference>
<dbReference type="OMA" id="TVAWCNP"/>
<dbReference type="GO" id="GO:0005634">
    <property type="term" value="C:nucleus"/>
    <property type="evidence" value="ECO:0007669"/>
    <property type="project" value="UniProtKB-ARBA"/>
</dbReference>
<evidence type="ECO:0000256" key="3">
    <source>
        <dbReference type="ARBA" id="ARBA00022694"/>
    </source>
</evidence>
<dbReference type="InterPro" id="IPR036167">
    <property type="entry name" value="tRNA_intron_Endo_cat-like_sf"/>
</dbReference>
<dbReference type="InterPro" id="IPR006676">
    <property type="entry name" value="tRNA_splic"/>
</dbReference>
<dbReference type="SUPFAM" id="SSF53032">
    <property type="entry name" value="tRNA-intron endonuclease catalytic domain-like"/>
    <property type="match status" value="1"/>
</dbReference>
<keyword evidence="3" id="KW-0819">tRNA processing</keyword>
<feature type="compositionally biased region" description="Polar residues" evidence="6">
    <location>
        <begin position="178"/>
        <end position="188"/>
    </location>
</feature>